<evidence type="ECO:0000256" key="3">
    <source>
        <dbReference type="ARBA" id="ARBA00022692"/>
    </source>
</evidence>
<evidence type="ECO:0000256" key="4">
    <source>
        <dbReference type="ARBA" id="ARBA00022989"/>
    </source>
</evidence>
<dbReference type="InterPro" id="IPR045863">
    <property type="entry name" value="CorA_TM1_TM2"/>
</dbReference>
<feature type="transmembrane region" description="Helical" evidence="6">
    <location>
        <begin position="248"/>
        <end position="267"/>
    </location>
</feature>
<proteinExistence type="inferred from homology"/>
<keyword evidence="3 6" id="KW-0812">Transmembrane</keyword>
<protein>
    <submittedName>
        <fullName evidence="7">Magnesium transporter CorA family protein</fullName>
    </submittedName>
</protein>
<evidence type="ECO:0000256" key="6">
    <source>
        <dbReference type="SAM" id="Phobius"/>
    </source>
</evidence>
<evidence type="ECO:0000256" key="2">
    <source>
        <dbReference type="ARBA" id="ARBA00009765"/>
    </source>
</evidence>
<comment type="subcellular location">
    <subcellularLocation>
        <location evidence="1">Membrane</location>
        <topology evidence="1">Multi-pass membrane protein</topology>
    </subcellularLocation>
</comment>
<dbReference type="Proteomes" id="UP001597191">
    <property type="component" value="Unassembled WGS sequence"/>
</dbReference>
<dbReference type="RefSeq" id="WP_125648469.1">
    <property type="nucleotide sequence ID" value="NZ_JBHTOH010000093.1"/>
</dbReference>
<dbReference type="SUPFAM" id="SSF143865">
    <property type="entry name" value="CorA soluble domain-like"/>
    <property type="match status" value="1"/>
</dbReference>
<evidence type="ECO:0000313" key="7">
    <source>
        <dbReference type="EMBL" id="MFD1412056.1"/>
    </source>
</evidence>
<evidence type="ECO:0000256" key="1">
    <source>
        <dbReference type="ARBA" id="ARBA00004141"/>
    </source>
</evidence>
<name>A0ABW4BQG9_9LACO</name>
<reference evidence="8" key="1">
    <citation type="journal article" date="2019" name="Int. J. Syst. Evol. Microbiol.">
        <title>The Global Catalogue of Microorganisms (GCM) 10K type strain sequencing project: providing services to taxonomists for standard genome sequencing and annotation.</title>
        <authorList>
            <consortium name="The Broad Institute Genomics Platform"/>
            <consortium name="The Broad Institute Genome Sequencing Center for Infectious Disease"/>
            <person name="Wu L."/>
            <person name="Ma J."/>
        </authorList>
    </citation>
    <scope>NUCLEOTIDE SEQUENCE [LARGE SCALE GENOMIC DNA]</scope>
    <source>
        <strain evidence="8">CCM 8937</strain>
    </source>
</reference>
<accession>A0ABW4BQG9</accession>
<dbReference type="Pfam" id="PF01544">
    <property type="entry name" value="CorA"/>
    <property type="match status" value="1"/>
</dbReference>
<keyword evidence="8" id="KW-1185">Reference proteome</keyword>
<comment type="similarity">
    <text evidence="2">Belongs to the CorA metal ion transporter (MIT) (TC 1.A.35) family.</text>
</comment>
<dbReference type="InterPro" id="IPR002523">
    <property type="entry name" value="MgTranspt_CorA/ZnTranspt_ZntB"/>
</dbReference>
<feature type="transmembrane region" description="Helical" evidence="6">
    <location>
        <begin position="279"/>
        <end position="297"/>
    </location>
</feature>
<dbReference type="CDD" id="cd12827">
    <property type="entry name" value="EcCorA_ZntB-like_u2"/>
    <property type="match status" value="1"/>
</dbReference>
<comment type="caution">
    <text evidence="7">The sequence shown here is derived from an EMBL/GenBank/DDBJ whole genome shotgun (WGS) entry which is preliminary data.</text>
</comment>
<sequence>MLRVGPVTKANNQIIAIVDETAADREKLLQDYHLTTEFLRYATDPLERARVEYNPFTSSWLIVYNVPVTANETDKRVIKPISFILKGNQLFVFVTAQTSHILSAVDAVNQADETRGMWDSLLAILYDISTTYFDYIQKMTESRLRIEEHLHQRSSSKHIFELADLSTALTYFLTGANGNLVAIGQLRLIAKRGENVNLSPQNIAQLEDIEVEAHQAQEMLELNSDIVDKLSNTFNNLLNNNLNQVMKLLTIYSVVLMIPPIIFGFYGMNMALPLADKQWSWVFSVVISVAPIVWVMYRLKHDHFI</sequence>
<keyword evidence="5 6" id="KW-0472">Membrane</keyword>
<dbReference type="Gene3D" id="3.30.460.20">
    <property type="entry name" value="CorA soluble domain-like"/>
    <property type="match status" value="1"/>
</dbReference>
<evidence type="ECO:0000256" key="5">
    <source>
        <dbReference type="ARBA" id="ARBA00023136"/>
    </source>
</evidence>
<dbReference type="Gene3D" id="1.20.58.340">
    <property type="entry name" value="Magnesium transport protein CorA, transmembrane region"/>
    <property type="match status" value="2"/>
</dbReference>
<organism evidence="7 8">
    <name type="scientific">Lapidilactobacillus gannanensis</name>
    <dbReference type="NCBI Taxonomy" id="2486002"/>
    <lineage>
        <taxon>Bacteria</taxon>
        <taxon>Bacillati</taxon>
        <taxon>Bacillota</taxon>
        <taxon>Bacilli</taxon>
        <taxon>Lactobacillales</taxon>
        <taxon>Lactobacillaceae</taxon>
        <taxon>Lapidilactobacillus</taxon>
    </lineage>
</organism>
<dbReference type="PANTHER" id="PTHR47891">
    <property type="entry name" value="TRANSPORTER-RELATED"/>
    <property type="match status" value="1"/>
</dbReference>
<evidence type="ECO:0000313" key="8">
    <source>
        <dbReference type="Proteomes" id="UP001597191"/>
    </source>
</evidence>
<dbReference type="InterPro" id="IPR047199">
    <property type="entry name" value="CorA-like"/>
</dbReference>
<gene>
    <name evidence="7" type="ORF">ACFQ4R_10745</name>
</gene>
<dbReference type="InterPro" id="IPR045861">
    <property type="entry name" value="CorA_cytoplasmic_dom"/>
</dbReference>
<dbReference type="EMBL" id="JBHTOH010000093">
    <property type="protein sequence ID" value="MFD1412056.1"/>
    <property type="molecule type" value="Genomic_DNA"/>
</dbReference>
<dbReference type="PANTHER" id="PTHR47891:SF1">
    <property type="entry name" value="CORA-MAGNESIUM AND COBALT TRANSPORTER"/>
    <property type="match status" value="1"/>
</dbReference>
<keyword evidence="4 6" id="KW-1133">Transmembrane helix</keyword>
<dbReference type="SUPFAM" id="SSF144083">
    <property type="entry name" value="Magnesium transport protein CorA, transmembrane region"/>
    <property type="match status" value="1"/>
</dbReference>